<organism evidence="2 3">
    <name type="scientific">Geothermobacter hydrogeniphilus</name>
    <dbReference type="NCBI Taxonomy" id="1969733"/>
    <lineage>
        <taxon>Bacteria</taxon>
        <taxon>Pseudomonadati</taxon>
        <taxon>Thermodesulfobacteriota</taxon>
        <taxon>Desulfuromonadia</taxon>
        <taxon>Desulfuromonadales</taxon>
        <taxon>Geothermobacteraceae</taxon>
        <taxon>Geothermobacter</taxon>
    </lineage>
</organism>
<proteinExistence type="predicted"/>
<evidence type="ECO:0000313" key="2">
    <source>
        <dbReference type="EMBL" id="PNU20303.1"/>
    </source>
</evidence>
<name>A0A2K2HAP9_9BACT</name>
<evidence type="ECO:0000259" key="1">
    <source>
        <dbReference type="SMART" id="SM00954"/>
    </source>
</evidence>
<dbReference type="SMART" id="SM00954">
    <property type="entry name" value="RelA_SpoT"/>
    <property type="match status" value="1"/>
</dbReference>
<dbReference type="GO" id="GO:0015969">
    <property type="term" value="P:guanosine tetraphosphate metabolic process"/>
    <property type="evidence" value="ECO:0007669"/>
    <property type="project" value="InterPro"/>
</dbReference>
<feature type="domain" description="RelA/SpoT" evidence="1">
    <location>
        <begin position="92"/>
        <end position="216"/>
    </location>
</feature>
<sequence>MRWVTQVRVAAGYHEPFGVHEEVALSNTVNDKFPGGSKSRVNRAGNAVRENSANIEDYFVIEEWRAAHRAVLNTFQAILRNRTRGTDITVAQRHKRQSTIFDKLSRFPEMQLARMDDVAGCRLIFRDIESLNRFRGNFHKARFHHKRKNDPDKYNYIANPKSTGYRGIHDVYSYDVNSMAGKHLKGLLVEIQYRTEVQHAWATAVEVIGFITENQPKFEQGDDRYNHAMALASEILARAYEDKKGPFSEKSDIEVVKEFLDIDAKLNLLNMLRGLNTASTEVSANRNSILIFHESSELEVRTFRSATEALAALFELEKELPGTDIVLVKADTSEEVRFAFKNYFSDATDFIRLVEDGCEKLARQQNLWR</sequence>
<dbReference type="SUPFAM" id="SSF81301">
    <property type="entry name" value="Nucleotidyltransferase"/>
    <property type="match status" value="1"/>
</dbReference>
<dbReference type="AlphaFoldDB" id="A0A2K2HAP9"/>
<dbReference type="OrthoDB" id="9789634at2"/>
<dbReference type="InterPro" id="IPR043519">
    <property type="entry name" value="NT_sf"/>
</dbReference>
<dbReference type="EMBL" id="PPFX01000014">
    <property type="protein sequence ID" value="PNU20303.1"/>
    <property type="molecule type" value="Genomic_DNA"/>
</dbReference>
<accession>A0A2K2HAP9</accession>
<dbReference type="InterPro" id="IPR052366">
    <property type="entry name" value="GTP_Pyrophosphokinase"/>
</dbReference>
<dbReference type="Gene3D" id="3.30.460.10">
    <property type="entry name" value="Beta Polymerase, domain 2"/>
    <property type="match status" value="1"/>
</dbReference>
<gene>
    <name evidence="2" type="ORF">C2E25_07700</name>
</gene>
<dbReference type="CDD" id="cd05399">
    <property type="entry name" value="NT_Rel-Spo_like"/>
    <property type="match status" value="1"/>
</dbReference>
<reference evidence="2 3" key="1">
    <citation type="journal article" date="2018" name="Genome Announc.">
        <title>Genome Sequence of Geothermobacter sp. HR-1 Iron Reducer from the Loihi Seamount.</title>
        <authorList>
            <person name="Smith H."/>
            <person name="Abuyen K."/>
            <person name="Tremblay J."/>
            <person name="Savalia P."/>
            <person name="Perez-Rodriguez I."/>
            <person name="Emerson D."/>
            <person name="Tully B."/>
            <person name="Amend J."/>
        </authorList>
    </citation>
    <scope>NUCLEOTIDE SEQUENCE [LARGE SCALE GENOMIC DNA]</scope>
    <source>
        <strain evidence="2 3">HR-1</strain>
    </source>
</reference>
<dbReference type="Pfam" id="PF04607">
    <property type="entry name" value="RelA_SpoT"/>
    <property type="match status" value="1"/>
</dbReference>
<protein>
    <submittedName>
        <fullName evidence="2">(P)ppGpp synthetase</fullName>
    </submittedName>
</protein>
<comment type="caution">
    <text evidence="2">The sequence shown here is derived from an EMBL/GenBank/DDBJ whole genome shotgun (WGS) entry which is preliminary data.</text>
</comment>
<dbReference type="PANTHER" id="PTHR47837:SF1">
    <property type="entry name" value="GTP PYROPHOSPHOKINASE YJBM"/>
    <property type="match status" value="1"/>
</dbReference>
<dbReference type="PANTHER" id="PTHR47837">
    <property type="entry name" value="GTP PYROPHOSPHOKINASE YJBM"/>
    <property type="match status" value="1"/>
</dbReference>
<dbReference type="InterPro" id="IPR007685">
    <property type="entry name" value="RelA_SpoT"/>
</dbReference>
<dbReference type="Proteomes" id="UP000236340">
    <property type="component" value="Unassembled WGS sequence"/>
</dbReference>
<evidence type="ECO:0000313" key="3">
    <source>
        <dbReference type="Proteomes" id="UP000236340"/>
    </source>
</evidence>